<reference evidence="3 4" key="1">
    <citation type="submission" date="2017-05" db="EMBL/GenBank/DDBJ databases">
        <title>Isolation of Rhodococcus sp. S2-17 biodegrading of BP-3.</title>
        <authorList>
            <person name="Lee Y."/>
            <person name="Kim K.H."/>
            <person name="Chun B.H."/>
            <person name="Jung H.S."/>
            <person name="Jeon C.O."/>
        </authorList>
    </citation>
    <scope>NUCLEOTIDE SEQUENCE [LARGE SCALE GENOMIC DNA]</scope>
    <source>
        <strain evidence="3 4">S2-17</strain>
    </source>
</reference>
<dbReference type="EMBL" id="CP021354">
    <property type="protein sequence ID" value="AWK74155.1"/>
    <property type="molecule type" value="Genomic_DNA"/>
</dbReference>
<proteinExistence type="predicted"/>
<keyword evidence="2" id="KW-1133">Transmembrane helix</keyword>
<dbReference type="AlphaFoldDB" id="A0A2S2BZT4"/>
<name>A0A2S2BZT4_9NOCA</name>
<organism evidence="3 4">
    <name type="scientific">Rhodococcus oxybenzonivorans</name>
    <dbReference type="NCBI Taxonomy" id="1990687"/>
    <lineage>
        <taxon>Bacteria</taxon>
        <taxon>Bacillati</taxon>
        <taxon>Actinomycetota</taxon>
        <taxon>Actinomycetes</taxon>
        <taxon>Mycobacteriales</taxon>
        <taxon>Nocardiaceae</taxon>
        <taxon>Rhodococcus</taxon>
    </lineage>
</organism>
<protein>
    <submittedName>
        <fullName evidence="3">Uncharacterized protein</fullName>
    </submittedName>
</protein>
<gene>
    <name evidence="3" type="ORF">CBI38_23990</name>
</gene>
<keyword evidence="4" id="KW-1185">Reference proteome</keyword>
<dbReference type="OrthoDB" id="4485998at2"/>
<evidence type="ECO:0000256" key="2">
    <source>
        <dbReference type="SAM" id="Phobius"/>
    </source>
</evidence>
<dbReference type="RefSeq" id="WP_109332842.1">
    <property type="nucleotide sequence ID" value="NZ_CP021354.1"/>
</dbReference>
<keyword evidence="2" id="KW-0472">Membrane</keyword>
<dbReference type="Gene3D" id="3.30.420.40">
    <property type="match status" value="1"/>
</dbReference>
<evidence type="ECO:0000313" key="3">
    <source>
        <dbReference type="EMBL" id="AWK74155.1"/>
    </source>
</evidence>
<evidence type="ECO:0000256" key="1">
    <source>
        <dbReference type="SAM" id="MobiDB-lite"/>
    </source>
</evidence>
<keyword evidence="2" id="KW-0812">Transmembrane</keyword>
<feature type="region of interest" description="Disordered" evidence="1">
    <location>
        <begin position="342"/>
        <end position="380"/>
    </location>
</feature>
<dbReference type="Proteomes" id="UP000245711">
    <property type="component" value="Chromosome"/>
</dbReference>
<accession>A0A2S2BZT4</accession>
<feature type="transmembrane region" description="Helical" evidence="2">
    <location>
        <begin position="232"/>
        <end position="253"/>
    </location>
</feature>
<sequence length="380" mass="37810">MTTGVGLTVGHSVSTAVVTASGTDVRTIEHPSVLFTAPDGTVQLGDPGTESTGSVQDFLARVGEPAGIEYAGTLTRAEDLVATAMFCLFREAAEGLTGTVKVTATHPSDWAADTVTKLRESLDYMGLQEATLVAESVALAASDESPAHGAALLAAGLALTPDDTQADTESIPVIAPPVHTAYSAVADVPAVVAAPVVAGSAADPSVATGPAAVPTGFTPPVPAAKRTTRRPLIFAGAAAAALIAIGGAVAFALTDTGSTAVPVIQDAQTASLLPSSTTTVVKAPVMFPTAVSEEAPATTDVAPPPFTAVEPTPVATTSQFVPPPPPPPVITLPPITIVTTTAPTTTVTTEPTTTTPTTTETSTESVTTTTTTTTVAGAAE</sequence>
<dbReference type="KEGG" id="roz:CBI38_23990"/>
<evidence type="ECO:0000313" key="4">
    <source>
        <dbReference type="Proteomes" id="UP000245711"/>
    </source>
</evidence>